<sequence length="61" mass="7251">MPLWFLNCSYCNCLVPMPLWFLNVVTEFFRSMHLWLLSQKAEFVPSLLKVLKLYPAIWSNA</sequence>
<name>A0A0E9UKX1_ANGAN</name>
<organism evidence="1">
    <name type="scientific">Anguilla anguilla</name>
    <name type="common">European freshwater eel</name>
    <name type="synonym">Muraena anguilla</name>
    <dbReference type="NCBI Taxonomy" id="7936"/>
    <lineage>
        <taxon>Eukaryota</taxon>
        <taxon>Metazoa</taxon>
        <taxon>Chordata</taxon>
        <taxon>Craniata</taxon>
        <taxon>Vertebrata</taxon>
        <taxon>Euteleostomi</taxon>
        <taxon>Actinopterygii</taxon>
        <taxon>Neopterygii</taxon>
        <taxon>Teleostei</taxon>
        <taxon>Anguilliformes</taxon>
        <taxon>Anguillidae</taxon>
        <taxon>Anguilla</taxon>
    </lineage>
</organism>
<reference evidence="1" key="1">
    <citation type="submission" date="2014-11" db="EMBL/GenBank/DDBJ databases">
        <authorList>
            <person name="Amaro Gonzalez C."/>
        </authorList>
    </citation>
    <scope>NUCLEOTIDE SEQUENCE</scope>
</reference>
<accession>A0A0E9UKX1</accession>
<reference evidence="1" key="2">
    <citation type="journal article" date="2015" name="Fish Shellfish Immunol.">
        <title>Early steps in the European eel (Anguilla anguilla)-Vibrio vulnificus interaction in the gills: Role of the RtxA13 toxin.</title>
        <authorList>
            <person name="Callol A."/>
            <person name="Pajuelo D."/>
            <person name="Ebbesson L."/>
            <person name="Teles M."/>
            <person name="MacKenzie S."/>
            <person name="Amaro C."/>
        </authorList>
    </citation>
    <scope>NUCLEOTIDE SEQUENCE</scope>
</reference>
<dbReference type="AlphaFoldDB" id="A0A0E9UKX1"/>
<protein>
    <submittedName>
        <fullName evidence="1">Uncharacterized protein</fullName>
    </submittedName>
</protein>
<evidence type="ECO:0000313" key="1">
    <source>
        <dbReference type="EMBL" id="JAH66489.1"/>
    </source>
</evidence>
<dbReference type="EMBL" id="GBXM01042088">
    <property type="protein sequence ID" value="JAH66489.1"/>
    <property type="molecule type" value="Transcribed_RNA"/>
</dbReference>
<proteinExistence type="predicted"/>